<organism evidence="5 6">
    <name type="scientific">Kribbella deserti</name>
    <dbReference type="NCBI Taxonomy" id="1926257"/>
    <lineage>
        <taxon>Bacteria</taxon>
        <taxon>Bacillati</taxon>
        <taxon>Actinomycetota</taxon>
        <taxon>Actinomycetes</taxon>
        <taxon>Propionibacteriales</taxon>
        <taxon>Kribbellaceae</taxon>
        <taxon>Kribbella</taxon>
    </lineage>
</organism>
<accession>A0ABV6QX41</accession>
<reference evidence="5 6" key="1">
    <citation type="submission" date="2024-09" db="EMBL/GenBank/DDBJ databases">
        <authorList>
            <person name="Sun Q."/>
            <person name="Mori K."/>
        </authorList>
    </citation>
    <scope>NUCLEOTIDE SEQUENCE [LARGE SCALE GENOMIC DNA]</scope>
    <source>
        <strain evidence="5 6">CGMCC 1.15906</strain>
    </source>
</reference>
<keyword evidence="6" id="KW-1185">Reference proteome</keyword>
<evidence type="ECO:0000313" key="5">
    <source>
        <dbReference type="EMBL" id="MFC0629065.1"/>
    </source>
</evidence>
<comment type="pathway">
    <text evidence="1">Siderophore biosynthesis.</text>
</comment>
<proteinExistence type="inferred from homology"/>
<gene>
    <name evidence="5" type="ORF">ACFFGN_33685</name>
</gene>
<dbReference type="EMBL" id="JBHLTC010000041">
    <property type="protein sequence ID" value="MFC0629065.1"/>
    <property type="molecule type" value="Genomic_DNA"/>
</dbReference>
<evidence type="ECO:0000259" key="4">
    <source>
        <dbReference type="Pfam" id="PF06276"/>
    </source>
</evidence>
<evidence type="ECO:0000259" key="3">
    <source>
        <dbReference type="Pfam" id="PF04183"/>
    </source>
</evidence>
<dbReference type="Gene3D" id="6.10.250.3370">
    <property type="match status" value="1"/>
</dbReference>
<comment type="similarity">
    <text evidence="2">Belongs to the IucA/IucC family.</text>
</comment>
<dbReference type="InterPro" id="IPR022770">
    <property type="entry name" value="IucA/IucC-like_C"/>
</dbReference>
<dbReference type="RefSeq" id="WP_380056496.1">
    <property type="nucleotide sequence ID" value="NZ_JBHLTC010000041.1"/>
</dbReference>
<dbReference type="Proteomes" id="UP001589890">
    <property type="component" value="Unassembled WGS sequence"/>
</dbReference>
<sequence length="585" mass="65196">MTFSETDHLTPEHWAIANRALVRKALAEFTHERLFEPVADGDEYVVTGPVSVYRFSAGRYPLNHWEVSAPSITRTVDGAAARIDALDFITEFHQQLGIGADMLPVYLEEISSTLASSAYKLSKADLTAAQLATADFQTIESAMTEGHPCFVANNGRLGFGVADYRAFAPEAGAAVRLTWIAVRRDRTSVSVSTALDYEQLLRSELGPGVLARFAARISAVGGDPADYHLMPVHPWQWENKTSITFAADVAQRHIVHLGDSDDDYQAQQSIRTFFNRSHPERNYVKTALSVLNMGFMRGLSPTYMQATPAINDWVYGVVENDLVLKQYGFSVLREIAAIGYHNSYYEAATPKTSPYRKMLSALWRESPIPQLGEGERLATMASLLHVDRHGHSLAAALIRESGLTPRAWLRTYLDAYLVPLLHCFYSYELVFMPHGENLILVLKDAVPTRVIMKDIAEEIAVLSPDTPLPEAAERVRADVPEDEKLLSIFTDVFDCIFRFLGPQLDAEGLLTPDEFWAVVGESVRDYQQGHPELAEAFARYDMFAPEFALSCLNRLQLRNNQQMVDLTDIAGSLQFIGTLENPIAT</sequence>
<dbReference type="PANTHER" id="PTHR34384:SF6">
    <property type="entry name" value="STAPHYLOFERRIN B SYNTHASE"/>
    <property type="match status" value="1"/>
</dbReference>
<evidence type="ECO:0000256" key="2">
    <source>
        <dbReference type="ARBA" id="ARBA00007832"/>
    </source>
</evidence>
<feature type="domain" description="Aerobactin siderophore biosynthesis IucA/IucC N-terminal" evidence="3">
    <location>
        <begin position="135"/>
        <end position="385"/>
    </location>
</feature>
<dbReference type="InterPro" id="IPR007310">
    <property type="entry name" value="Aerobactin_biosyn_IucA/IucC_N"/>
</dbReference>
<dbReference type="InterPro" id="IPR037455">
    <property type="entry name" value="LucA/IucC-like"/>
</dbReference>
<dbReference type="Pfam" id="PF04183">
    <property type="entry name" value="IucA_IucC"/>
    <property type="match status" value="1"/>
</dbReference>
<comment type="caution">
    <text evidence="5">The sequence shown here is derived from an EMBL/GenBank/DDBJ whole genome shotgun (WGS) entry which is preliminary data.</text>
</comment>
<dbReference type="Pfam" id="PF06276">
    <property type="entry name" value="FhuF"/>
    <property type="match status" value="1"/>
</dbReference>
<dbReference type="Gene3D" id="1.10.510.40">
    <property type="match status" value="1"/>
</dbReference>
<feature type="domain" description="Aerobactin siderophore biosynthesis IucA/IucC-like C-terminal" evidence="4">
    <location>
        <begin position="407"/>
        <end position="564"/>
    </location>
</feature>
<protein>
    <submittedName>
        <fullName evidence="5">IucA/IucC family protein</fullName>
    </submittedName>
</protein>
<dbReference type="Gene3D" id="3.30.310.280">
    <property type="match status" value="1"/>
</dbReference>
<evidence type="ECO:0000313" key="6">
    <source>
        <dbReference type="Proteomes" id="UP001589890"/>
    </source>
</evidence>
<dbReference type="PANTHER" id="PTHR34384">
    <property type="entry name" value="L-2,3-DIAMINOPROPANOATE--CITRATE LIGASE"/>
    <property type="match status" value="1"/>
</dbReference>
<evidence type="ECO:0000256" key="1">
    <source>
        <dbReference type="ARBA" id="ARBA00004924"/>
    </source>
</evidence>
<name>A0ABV6QX41_9ACTN</name>